<comment type="caution">
    <text evidence="1">The sequence shown here is derived from an EMBL/GenBank/DDBJ whole genome shotgun (WGS) entry which is preliminary data.</text>
</comment>
<dbReference type="AlphaFoldDB" id="A0AAP0E730"/>
<dbReference type="Proteomes" id="UP001420932">
    <property type="component" value="Unassembled WGS sequence"/>
</dbReference>
<keyword evidence="2" id="KW-1185">Reference proteome</keyword>
<evidence type="ECO:0000313" key="1">
    <source>
        <dbReference type="EMBL" id="KAK9086570.1"/>
    </source>
</evidence>
<organism evidence="1 2">
    <name type="scientific">Stephania yunnanensis</name>
    <dbReference type="NCBI Taxonomy" id="152371"/>
    <lineage>
        <taxon>Eukaryota</taxon>
        <taxon>Viridiplantae</taxon>
        <taxon>Streptophyta</taxon>
        <taxon>Embryophyta</taxon>
        <taxon>Tracheophyta</taxon>
        <taxon>Spermatophyta</taxon>
        <taxon>Magnoliopsida</taxon>
        <taxon>Ranunculales</taxon>
        <taxon>Menispermaceae</taxon>
        <taxon>Menispermoideae</taxon>
        <taxon>Cissampelideae</taxon>
        <taxon>Stephania</taxon>
    </lineage>
</organism>
<sequence>MTEWRGRAKVMRLEKALFLFFRFCRVQEVINNVAQSIAEAAKVFTFCNWIQGFAELEK</sequence>
<accession>A0AAP0E730</accession>
<gene>
    <name evidence="1" type="ORF">Syun_028964</name>
</gene>
<evidence type="ECO:0000313" key="2">
    <source>
        <dbReference type="Proteomes" id="UP001420932"/>
    </source>
</evidence>
<name>A0AAP0E730_9MAGN</name>
<proteinExistence type="predicted"/>
<protein>
    <submittedName>
        <fullName evidence="1">Uncharacterized protein</fullName>
    </submittedName>
</protein>
<dbReference type="EMBL" id="JBBNAF010000013">
    <property type="protein sequence ID" value="KAK9086570.1"/>
    <property type="molecule type" value="Genomic_DNA"/>
</dbReference>
<reference evidence="1 2" key="1">
    <citation type="submission" date="2024-01" db="EMBL/GenBank/DDBJ databases">
        <title>Genome assemblies of Stephania.</title>
        <authorList>
            <person name="Yang L."/>
        </authorList>
    </citation>
    <scope>NUCLEOTIDE SEQUENCE [LARGE SCALE GENOMIC DNA]</scope>
    <source>
        <strain evidence="1">YNDBR</strain>
        <tissue evidence="1">Leaf</tissue>
    </source>
</reference>